<evidence type="ECO:0000256" key="2">
    <source>
        <dbReference type="SAM" id="SignalP"/>
    </source>
</evidence>
<feature type="chain" id="PRO_5031142196" description="Methyltransferase domain-containing protein" evidence="2">
    <location>
        <begin position="17"/>
        <end position="379"/>
    </location>
</feature>
<accession>A0A7S0D3E5</accession>
<evidence type="ECO:0008006" key="4">
    <source>
        <dbReference type="Google" id="ProtNLM"/>
    </source>
</evidence>
<keyword evidence="2" id="KW-0732">Signal</keyword>
<protein>
    <recommendedName>
        <fullName evidence="4">Methyltransferase domain-containing protein</fullName>
    </recommendedName>
</protein>
<dbReference type="Gene3D" id="3.40.50.150">
    <property type="entry name" value="Vaccinia Virus protein VP39"/>
    <property type="match status" value="1"/>
</dbReference>
<dbReference type="AlphaFoldDB" id="A0A7S0D3E5"/>
<dbReference type="PANTHER" id="PTHR43832">
    <property type="match status" value="1"/>
</dbReference>
<sequence length="379" mass="43714">MIRSAVLVAFASLALLYLKNNPPVFVIAQGIHMFENGQLPDFLARMGIRSMLQQRLDENTYHNVTHKQDAQLKFIQELRSSPIAIQVEKANEQHYEVDARFYDRVLGPGLKYSSALYDLDTTSVSMASEKLGEAEIRMFKVYHERASLGGNMRVLELGCGWGSLIIFNAASFPSSTFVGVSYSNSQREFIMAKAKKLGLSNVEILTSDMNSFALPEGYEPFDRVISIEMFEHMKNYGKLLAKVSSFLKPKGKLFVHTFNHKDISYHFEPRGPDDWMSRYFFTGGTMASAQTLLYFQRDLKLDKHWLVNGKHYQLTSEAWLQNMDTHKEEVLALFEEYYGVVNADLWFWRWRAFFMACAELFAWADGNEWIVAHYLFEKP</sequence>
<reference evidence="3" key="1">
    <citation type="submission" date="2021-01" db="EMBL/GenBank/DDBJ databases">
        <authorList>
            <person name="Corre E."/>
            <person name="Pelletier E."/>
            <person name="Niang G."/>
            <person name="Scheremetjew M."/>
            <person name="Finn R."/>
            <person name="Kale V."/>
            <person name="Holt S."/>
            <person name="Cochrane G."/>
            <person name="Meng A."/>
            <person name="Brown T."/>
            <person name="Cohen L."/>
        </authorList>
    </citation>
    <scope>NUCLEOTIDE SEQUENCE</scope>
    <source>
        <strain evidence="3">CCMP2058</strain>
    </source>
</reference>
<dbReference type="FunFam" id="3.40.50.150:FF:000554">
    <property type="entry name" value="Cation-transporting ATPase"/>
    <property type="match status" value="1"/>
</dbReference>
<evidence type="ECO:0000256" key="1">
    <source>
        <dbReference type="ARBA" id="ARBA00010815"/>
    </source>
</evidence>
<proteinExistence type="inferred from homology"/>
<name>A0A7S0D3E5_9EUKA</name>
<dbReference type="InterPro" id="IPR029063">
    <property type="entry name" value="SAM-dependent_MTases_sf"/>
</dbReference>
<dbReference type="PANTHER" id="PTHR43832:SF1">
    <property type="entry name" value="S-ADENOSYL-L-METHIONINE-DEPENDENT METHYLTRANSFERASES SUPERFAMILY PROTEIN"/>
    <property type="match status" value="1"/>
</dbReference>
<dbReference type="SUPFAM" id="SSF53335">
    <property type="entry name" value="S-adenosyl-L-methionine-dependent methyltransferases"/>
    <property type="match status" value="1"/>
</dbReference>
<organism evidence="3">
    <name type="scientific">Amorphochlora amoebiformis</name>
    <dbReference type="NCBI Taxonomy" id="1561963"/>
    <lineage>
        <taxon>Eukaryota</taxon>
        <taxon>Sar</taxon>
        <taxon>Rhizaria</taxon>
        <taxon>Cercozoa</taxon>
        <taxon>Chlorarachniophyceae</taxon>
        <taxon>Amorphochlora</taxon>
    </lineage>
</organism>
<gene>
    <name evidence="3" type="ORF">LAMO00422_LOCUS6600</name>
</gene>
<feature type="signal peptide" evidence="2">
    <location>
        <begin position="1"/>
        <end position="16"/>
    </location>
</feature>
<comment type="similarity">
    <text evidence="1">Belongs to the CFA/CMAS family.</text>
</comment>
<dbReference type="CDD" id="cd02440">
    <property type="entry name" value="AdoMet_MTases"/>
    <property type="match status" value="1"/>
</dbReference>
<dbReference type="Pfam" id="PF02353">
    <property type="entry name" value="CMAS"/>
    <property type="match status" value="1"/>
</dbReference>
<evidence type="ECO:0000313" key="3">
    <source>
        <dbReference type="EMBL" id="CAD8442122.1"/>
    </source>
</evidence>
<dbReference type="EMBL" id="HBEM01009410">
    <property type="protein sequence ID" value="CAD8442122.1"/>
    <property type="molecule type" value="Transcribed_RNA"/>
</dbReference>